<feature type="region of interest" description="Disordered" evidence="2">
    <location>
        <begin position="411"/>
        <end position="443"/>
    </location>
</feature>
<dbReference type="AlphaFoldDB" id="A0A8M1KB94"/>
<feature type="compositionally biased region" description="Polar residues" evidence="2">
    <location>
        <begin position="411"/>
        <end position="427"/>
    </location>
</feature>
<feature type="compositionally biased region" description="Basic and acidic residues" evidence="2">
    <location>
        <begin position="81"/>
        <end position="90"/>
    </location>
</feature>
<dbReference type="Proteomes" id="UP000515152">
    <property type="component" value="Chromosome 23"/>
</dbReference>
<dbReference type="PANTHER" id="PTHR14972:SF7">
    <property type="entry name" value="PROTEIN FAM117A"/>
    <property type="match status" value="1"/>
</dbReference>
<reference evidence="4" key="1">
    <citation type="submission" date="2025-08" db="UniProtKB">
        <authorList>
            <consortium name="RefSeq"/>
        </authorList>
    </citation>
    <scope>IDENTIFICATION</scope>
</reference>
<dbReference type="RefSeq" id="XP_042559219.1">
    <property type="nucleotide sequence ID" value="XM_042703285.1"/>
</dbReference>
<name>A0A8M1KB94_CLUHA</name>
<protein>
    <submittedName>
        <fullName evidence="4">Protein FAM117A-like isoform X1</fullName>
    </submittedName>
</protein>
<gene>
    <name evidence="4" type="primary">LOC105902243</name>
</gene>
<accession>A0A8M1KB94</accession>
<dbReference type="GeneID" id="105902243"/>
<feature type="region of interest" description="Disordered" evidence="2">
    <location>
        <begin position="81"/>
        <end position="133"/>
    </location>
</feature>
<dbReference type="OrthoDB" id="10037581at2759"/>
<dbReference type="PANTHER" id="PTHR14972">
    <property type="entry name" value="AGAP011572-PA"/>
    <property type="match status" value="1"/>
</dbReference>
<feature type="compositionally biased region" description="Polar residues" evidence="2">
    <location>
        <begin position="91"/>
        <end position="104"/>
    </location>
</feature>
<evidence type="ECO:0000256" key="1">
    <source>
        <dbReference type="ARBA" id="ARBA00022553"/>
    </source>
</evidence>
<proteinExistence type="predicted"/>
<keyword evidence="3" id="KW-1185">Reference proteome</keyword>
<evidence type="ECO:0000256" key="2">
    <source>
        <dbReference type="SAM" id="MobiDB-lite"/>
    </source>
</evidence>
<feature type="region of interest" description="Disordered" evidence="2">
    <location>
        <begin position="1"/>
        <end position="42"/>
    </location>
</feature>
<feature type="compositionally biased region" description="Polar residues" evidence="2">
    <location>
        <begin position="25"/>
        <end position="35"/>
    </location>
</feature>
<keyword evidence="1" id="KW-0597">Phosphoprotein</keyword>
<dbReference type="InterPro" id="IPR026642">
    <property type="entry name" value="Glcci1/FAM117"/>
</dbReference>
<organism evidence="3 4">
    <name type="scientific">Clupea harengus</name>
    <name type="common">Atlantic herring</name>
    <dbReference type="NCBI Taxonomy" id="7950"/>
    <lineage>
        <taxon>Eukaryota</taxon>
        <taxon>Metazoa</taxon>
        <taxon>Chordata</taxon>
        <taxon>Craniata</taxon>
        <taxon>Vertebrata</taxon>
        <taxon>Euteleostomi</taxon>
        <taxon>Actinopterygii</taxon>
        <taxon>Neopterygii</taxon>
        <taxon>Teleostei</taxon>
        <taxon>Clupei</taxon>
        <taxon>Clupeiformes</taxon>
        <taxon>Clupeoidei</taxon>
        <taxon>Clupeidae</taxon>
        <taxon>Clupea</taxon>
    </lineage>
</organism>
<feature type="region of interest" description="Disordered" evidence="2">
    <location>
        <begin position="208"/>
        <end position="267"/>
    </location>
</feature>
<evidence type="ECO:0000313" key="3">
    <source>
        <dbReference type="Proteomes" id="UP000515152"/>
    </source>
</evidence>
<feature type="compositionally biased region" description="Low complexity" evidence="2">
    <location>
        <begin position="219"/>
        <end position="253"/>
    </location>
</feature>
<dbReference type="Pfam" id="PF15388">
    <property type="entry name" value="FAM117"/>
    <property type="match status" value="1"/>
</dbReference>
<sequence length="443" mass="46829">MCSRGGVGVARGSSGLQPMKATVPFQLSNSSSSKPQPALRDAKSAAVYEKPLWCSLNGQIPHSQSLDSIVGPYLHGHWPKDGAHYKKDKSTQTPASWADDQQSSPGGGIHKRSASWGSATHREVSRQRQQQQQHAVVLGGSLDRRRTHALTQAGSSPWITQSQPVTIPLNALHTRLRHSEEKLDQELETIFKHQTLLQLPDFLVPNGRRGPVPPYSNCSSYSEHQSGLSSSSSSSSPSSSPASSLSSSSSCSPGPSPMPHLLEPDGEVCVDGGPSEVCVDGGPSEVCVDGGPSEVCVDGGPSEVCVDGGPSARPSVGGGGGALSLLVSSPHPNKSVCFQREPPEGCEKVPVCEDALGSVMTQVRVPTSCPDPDKVNFRPRRGSTFCPVSLHKPHLPSIDFLFRNLSVSPGSEWAGQTGTGTPSLDSATTKRETEMGISNREKR</sequence>
<evidence type="ECO:0000313" key="4">
    <source>
        <dbReference type="RefSeq" id="XP_042559219.1"/>
    </source>
</evidence>